<protein>
    <submittedName>
        <fullName evidence="1">Uncharacterized protein</fullName>
    </submittedName>
</protein>
<proteinExistence type="predicted"/>
<reference evidence="1" key="1">
    <citation type="journal article" date="2015" name="Nature">
        <title>Complex archaea that bridge the gap between prokaryotes and eukaryotes.</title>
        <authorList>
            <person name="Spang A."/>
            <person name="Saw J.H."/>
            <person name="Jorgensen S.L."/>
            <person name="Zaremba-Niedzwiedzka K."/>
            <person name="Martijn J."/>
            <person name="Lind A.E."/>
            <person name="van Eijk R."/>
            <person name="Schleper C."/>
            <person name="Guy L."/>
            <person name="Ettema T.J."/>
        </authorList>
    </citation>
    <scope>NUCLEOTIDE SEQUENCE</scope>
</reference>
<comment type="caution">
    <text evidence="1">The sequence shown here is derived from an EMBL/GenBank/DDBJ whole genome shotgun (WGS) entry which is preliminary data.</text>
</comment>
<name>A0A0F9AM32_9ZZZZ</name>
<dbReference type="EMBL" id="LAZR01053985">
    <property type="protein sequence ID" value="KKK79529.1"/>
    <property type="molecule type" value="Genomic_DNA"/>
</dbReference>
<gene>
    <name evidence="1" type="ORF">LCGC14_2832580</name>
</gene>
<dbReference type="AlphaFoldDB" id="A0A0F9AM32"/>
<accession>A0A0F9AM32</accession>
<evidence type="ECO:0000313" key="1">
    <source>
        <dbReference type="EMBL" id="KKK79529.1"/>
    </source>
</evidence>
<sequence length="76" mass="8321">MDTIRAGDVPTWAGYFRKPTGTYVYLRIAAGPTKFHGLAPDKVHGVCFNGNMATLNPSDPVVLCDVFDMARNIYGK</sequence>
<organism evidence="1">
    <name type="scientific">marine sediment metagenome</name>
    <dbReference type="NCBI Taxonomy" id="412755"/>
    <lineage>
        <taxon>unclassified sequences</taxon>
        <taxon>metagenomes</taxon>
        <taxon>ecological metagenomes</taxon>
    </lineage>
</organism>